<evidence type="ECO:0000256" key="1">
    <source>
        <dbReference type="SAM" id="MobiDB-lite"/>
    </source>
</evidence>
<feature type="region of interest" description="Disordered" evidence="1">
    <location>
        <begin position="277"/>
        <end position="318"/>
    </location>
</feature>
<gene>
    <name evidence="2" type="ORF">PHYBOEH_006966</name>
</gene>
<dbReference type="InterPro" id="IPR052727">
    <property type="entry name" value="Rab4/Rab5_effector"/>
</dbReference>
<keyword evidence="3" id="KW-1185">Reference proteome</keyword>
<evidence type="ECO:0000313" key="2">
    <source>
        <dbReference type="EMBL" id="KAG7390606.1"/>
    </source>
</evidence>
<protein>
    <submittedName>
        <fullName evidence="2">Uncharacterized protein</fullName>
    </submittedName>
</protein>
<dbReference type="EMBL" id="JAGDFL010000378">
    <property type="protein sequence ID" value="KAG7390606.1"/>
    <property type="molecule type" value="Genomic_DNA"/>
</dbReference>
<evidence type="ECO:0000313" key="3">
    <source>
        <dbReference type="Proteomes" id="UP000693981"/>
    </source>
</evidence>
<dbReference type="OrthoDB" id="106616at2759"/>
<reference evidence="2" key="1">
    <citation type="submission" date="2021-02" db="EMBL/GenBank/DDBJ databases">
        <authorList>
            <person name="Palmer J.M."/>
        </authorList>
    </citation>
    <scope>NUCLEOTIDE SEQUENCE</scope>
    <source>
        <strain evidence="2">SCRP23</strain>
    </source>
</reference>
<dbReference type="AlphaFoldDB" id="A0A8T1WB96"/>
<comment type="caution">
    <text evidence="2">The sequence shown here is derived from an EMBL/GenBank/DDBJ whole genome shotgun (WGS) entry which is preliminary data.</text>
</comment>
<feature type="compositionally biased region" description="Acidic residues" evidence="1">
    <location>
        <begin position="302"/>
        <end position="312"/>
    </location>
</feature>
<dbReference type="PANTHER" id="PTHR13510:SF44">
    <property type="entry name" value="RABENOSYN-5"/>
    <property type="match status" value="1"/>
</dbReference>
<proteinExistence type="predicted"/>
<name>A0A8T1WB96_9STRA</name>
<organism evidence="2 3">
    <name type="scientific">Phytophthora boehmeriae</name>
    <dbReference type="NCBI Taxonomy" id="109152"/>
    <lineage>
        <taxon>Eukaryota</taxon>
        <taxon>Sar</taxon>
        <taxon>Stramenopiles</taxon>
        <taxon>Oomycota</taxon>
        <taxon>Peronosporomycetes</taxon>
        <taxon>Peronosporales</taxon>
        <taxon>Peronosporaceae</taxon>
        <taxon>Phytophthora</taxon>
    </lineage>
</organism>
<feature type="region of interest" description="Disordered" evidence="1">
    <location>
        <begin position="351"/>
        <end position="391"/>
    </location>
</feature>
<accession>A0A8T1WB96</accession>
<sequence length="462" mass="51280">MTHRFPLQEAVFPPLQLLTKTQEKYVKTAQTQLSRALHDYDRYHKWQSSRPPSLRYQLHPAMWKPVKTCEQLTVYRRVPVDDAVVTAPKGTRRRARSRTLEAARMDAAQGQDSVSSAPKESTADYWPWVPNRGSVPTINGDWTMPTLLQVGTIEGTLEEVMYGSVTFTAADTLIKATYTSSEIVDAETLYEIQGPTNDEPFRFLGLKWAVKATSPAVKAFVWPRDLIYLEATGILDRQGGERVGYHLMHSLELGKGFDALEGKRIPTPPTRVEHQTKKLASPIGGKGDTAILAASDRPTWDLDSDAEEEDDYDRTVVSSRALSLDPECAGTTEDSLPEAVVQYAWGEVVPSPSHRNSLTSPAPWPSPPSSPLQSPSNLPTESEVTWPASEGERAKVWTAPAMPQIRRINAGASTQEVLAQFAELCNAAENAYQTTRKHTITHIDPILEPSQRTTRFDMSAVD</sequence>
<dbReference type="Proteomes" id="UP000693981">
    <property type="component" value="Unassembled WGS sequence"/>
</dbReference>
<dbReference type="PANTHER" id="PTHR13510">
    <property type="entry name" value="FYVE-FINGER-CONTAINING RAB5 EFFECTOR PROTEIN RABENOSYN-5-RELATED"/>
    <property type="match status" value="1"/>
</dbReference>